<dbReference type="InterPro" id="IPR045851">
    <property type="entry name" value="AMP-bd_C_sf"/>
</dbReference>
<evidence type="ECO:0000313" key="4">
    <source>
        <dbReference type="Proteomes" id="UP001338125"/>
    </source>
</evidence>
<dbReference type="Proteomes" id="UP001338125">
    <property type="component" value="Unassembled WGS sequence"/>
</dbReference>
<dbReference type="Pfam" id="PF00501">
    <property type="entry name" value="AMP-binding"/>
    <property type="match status" value="1"/>
</dbReference>
<evidence type="ECO:0000259" key="2">
    <source>
        <dbReference type="Pfam" id="PF13193"/>
    </source>
</evidence>
<dbReference type="GO" id="GO:0016874">
    <property type="term" value="F:ligase activity"/>
    <property type="evidence" value="ECO:0007669"/>
    <property type="project" value="UniProtKB-KW"/>
</dbReference>
<reference evidence="3 4" key="1">
    <citation type="submission" date="2024-01" db="EMBL/GenBank/DDBJ databases">
        <title>Complete genome of Cladobotryum mycophilum ATHUM6906.</title>
        <authorList>
            <person name="Christinaki A.C."/>
            <person name="Myridakis A.I."/>
            <person name="Kouvelis V.N."/>
        </authorList>
    </citation>
    <scope>NUCLEOTIDE SEQUENCE [LARGE SCALE GENOMIC DNA]</scope>
    <source>
        <strain evidence="3 4">ATHUM6906</strain>
    </source>
</reference>
<keyword evidence="4" id="KW-1185">Reference proteome</keyword>
<evidence type="ECO:0000313" key="3">
    <source>
        <dbReference type="EMBL" id="KAK5996779.1"/>
    </source>
</evidence>
<dbReference type="InterPro" id="IPR000873">
    <property type="entry name" value="AMP-dep_synth/lig_dom"/>
</dbReference>
<dbReference type="EMBL" id="JAVFKD010000002">
    <property type="protein sequence ID" value="KAK5996779.1"/>
    <property type="molecule type" value="Genomic_DNA"/>
</dbReference>
<dbReference type="PANTHER" id="PTHR43201">
    <property type="entry name" value="ACYL-COA SYNTHETASE"/>
    <property type="match status" value="1"/>
</dbReference>
<accession>A0ABR0SXC7</accession>
<evidence type="ECO:0000259" key="1">
    <source>
        <dbReference type="Pfam" id="PF00501"/>
    </source>
</evidence>
<sequence length="578" mass="62877">MEKYPAIFEGAKVPNLVDWNIARLLELQAERHGDRVAIASLHQGIGWTFSDVLNNVKKLAARLIDTGIKPGDRVMVLAGNTLEFIQVFFASAAIGAIAVIINPTFSASEVQDAINVAEPRCIFIACRIGFRNYSDLLHQLGTSFKNGEVIAIGHSPEASGDEAYVSFETFLAGSSSAVNGQSPVANDSAVALDQFWSKCSSSDPCCFQFTSGTTGARKASMLSHSNLINNANLVGHQLQLCSTDTICCCPPLSHCFGLVCGLLANFIQGGKLILPSDIFNPSVTLRALQDHECTIIHGVPSMFEALLNQAQRRKTKETFQFKLRAGIIAGSTPARDLLIAIKLQLGLRNLLYPFGMTELSAVCMCTALNESLIDDNSSVGKVMPHTTAKVINEEGETLPAKNIGELCIRGYLMHLGYFRNEEKTKESIHIDASGNRWHRTGDLATFDSDGRCKIVGRSKDMIKKHGENIAPRDIEDILVTHPSIARAAVVGVPHEKHGESIVAFVESNHDSVNYQALKAWIREQKLSPHKMPDHFLPVGGPDGAIREMPLNTSGKVLKTELRVVAERALLKDSAPTKT</sequence>
<keyword evidence="3" id="KW-0436">Ligase</keyword>
<dbReference type="Gene3D" id="3.30.300.30">
    <property type="match status" value="1"/>
</dbReference>
<dbReference type="InterPro" id="IPR025110">
    <property type="entry name" value="AMP-bd_C"/>
</dbReference>
<dbReference type="PANTHER" id="PTHR43201:SF6">
    <property type="entry name" value="ACYL COA SYNTHETASE (EUROFUNG)"/>
    <property type="match status" value="1"/>
</dbReference>
<gene>
    <name evidence="3" type="ORF">PT974_02121</name>
</gene>
<dbReference type="Gene3D" id="3.40.50.12780">
    <property type="entry name" value="N-terminal domain of ligase-like"/>
    <property type="match status" value="1"/>
</dbReference>
<name>A0ABR0SXC7_9HYPO</name>
<protein>
    <submittedName>
        <fullName evidence="3">Acyl-CoA ligase sidI</fullName>
    </submittedName>
</protein>
<comment type="caution">
    <text evidence="3">The sequence shown here is derived from an EMBL/GenBank/DDBJ whole genome shotgun (WGS) entry which is preliminary data.</text>
</comment>
<feature type="domain" description="AMP-binding enzyme C-terminal" evidence="2">
    <location>
        <begin position="474"/>
        <end position="538"/>
    </location>
</feature>
<dbReference type="InterPro" id="IPR042099">
    <property type="entry name" value="ANL_N_sf"/>
</dbReference>
<dbReference type="Pfam" id="PF13193">
    <property type="entry name" value="AMP-binding_C"/>
    <property type="match status" value="1"/>
</dbReference>
<feature type="domain" description="AMP-dependent synthetase/ligase" evidence="1">
    <location>
        <begin position="26"/>
        <end position="418"/>
    </location>
</feature>
<organism evidence="3 4">
    <name type="scientific">Cladobotryum mycophilum</name>
    <dbReference type="NCBI Taxonomy" id="491253"/>
    <lineage>
        <taxon>Eukaryota</taxon>
        <taxon>Fungi</taxon>
        <taxon>Dikarya</taxon>
        <taxon>Ascomycota</taxon>
        <taxon>Pezizomycotina</taxon>
        <taxon>Sordariomycetes</taxon>
        <taxon>Hypocreomycetidae</taxon>
        <taxon>Hypocreales</taxon>
        <taxon>Hypocreaceae</taxon>
        <taxon>Cladobotryum</taxon>
    </lineage>
</organism>
<dbReference type="SUPFAM" id="SSF56801">
    <property type="entry name" value="Acetyl-CoA synthetase-like"/>
    <property type="match status" value="1"/>
</dbReference>
<proteinExistence type="predicted"/>